<name>A0A369JCH8_HYPMA</name>
<evidence type="ECO:0000313" key="3">
    <source>
        <dbReference type="Proteomes" id="UP000076154"/>
    </source>
</evidence>
<reference evidence="2" key="1">
    <citation type="submission" date="2018-04" db="EMBL/GenBank/DDBJ databases">
        <title>Whole genome sequencing of Hypsizygus marmoreus.</title>
        <authorList>
            <person name="Choi I.-G."/>
            <person name="Min B."/>
            <person name="Kim J.-G."/>
            <person name="Kim S."/>
            <person name="Oh Y.-L."/>
            <person name="Kong W.-S."/>
            <person name="Park H."/>
            <person name="Jeong J."/>
            <person name="Song E.-S."/>
        </authorList>
    </citation>
    <scope>NUCLEOTIDE SEQUENCE [LARGE SCALE GENOMIC DNA]</scope>
    <source>
        <strain evidence="2">51987-8</strain>
    </source>
</reference>
<keyword evidence="1" id="KW-0472">Membrane</keyword>
<accession>A0A369JCH8</accession>
<keyword evidence="1" id="KW-1133">Transmembrane helix</keyword>
<comment type="caution">
    <text evidence="2">The sequence shown here is derived from an EMBL/GenBank/DDBJ whole genome shotgun (WGS) entry which is preliminary data.</text>
</comment>
<feature type="transmembrane region" description="Helical" evidence="1">
    <location>
        <begin position="46"/>
        <end position="68"/>
    </location>
</feature>
<organism evidence="2 3">
    <name type="scientific">Hypsizygus marmoreus</name>
    <name type="common">White beech mushroom</name>
    <name type="synonym">Agaricus marmoreus</name>
    <dbReference type="NCBI Taxonomy" id="39966"/>
    <lineage>
        <taxon>Eukaryota</taxon>
        <taxon>Fungi</taxon>
        <taxon>Dikarya</taxon>
        <taxon>Basidiomycota</taxon>
        <taxon>Agaricomycotina</taxon>
        <taxon>Agaricomycetes</taxon>
        <taxon>Agaricomycetidae</taxon>
        <taxon>Agaricales</taxon>
        <taxon>Tricholomatineae</taxon>
        <taxon>Lyophyllaceae</taxon>
        <taxon>Hypsizygus</taxon>
    </lineage>
</organism>
<proteinExistence type="predicted"/>
<evidence type="ECO:0000313" key="2">
    <source>
        <dbReference type="EMBL" id="RDB17134.1"/>
    </source>
</evidence>
<dbReference type="EMBL" id="LUEZ02000113">
    <property type="protein sequence ID" value="RDB17134.1"/>
    <property type="molecule type" value="Genomic_DNA"/>
</dbReference>
<keyword evidence="3" id="KW-1185">Reference proteome</keyword>
<evidence type="ECO:0000256" key="1">
    <source>
        <dbReference type="SAM" id="Phobius"/>
    </source>
</evidence>
<gene>
    <name evidence="2" type="ORF">Hypma_001881</name>
</gene>
<keyword evidence="1" id="KW-0812">Transmembrane</keyword>
<sequence>MWLMLLTRLGHDFLEITKYCYYAIRRQARPIALYRPVVGMRGRRSMLAVLGGGGVGVLGIGSVSKLSLPKTQKENRNDIEAVD</sequence>
<dbReference type="Proteomes" id="UP000076154">
    <property type="component" value="Unassembled WGS sequence"/>
</dbReference>
<protein>
    <submittedName>
        <fullName evidence="2">Uncharacterized protein</fullName>
    </submittedName>
</protein>
<dbReference type="AlphaFoldDB" id="A0A369JCH8"/>
<dbReference type="InParanoid" id="A0A369JCH8"/>